<evidence type="ECO:0000259" key="3">
    <source>
        <dbReference type="Pfam" id="PF03713"/>
    </source>
</evidence>
<sequence length="727" mass="78696">MTLRLAGASALALASSTAFAQSAPIVHPGAPGAPSQVISPEQAIAVAGVNYAPGDVAFMQGMIVHHQQAVEMAKLVAKRTNNEAVVATADRIEAGQADEMKFMREWLETRGEPIKMAHMDHAGHTMMGMASAADMAELARLSGTAFDRKFLQLMIAHHKGAVDMVEQLHRQPGTAYEPTVYAFTNEVVSDQQAEIKRMNALLAKLSTDPRATLAAGFRDAGEAISNMRLVAAQGKAPGFFDPDNPAQLQPRIESGDEKAESTGGDADEGDETDPQFGQRGSLLTFWNTDMAFKDDLLVTGSYHGFNIYRLGQDGVPALVSSTVCPGGQGDVSLVGDLLIMSVEDSKGRVDCGLQGVPEKVSKERLRGLRIFDISDVTRPRQVGIVQTCRGSHTHSIVSSDDDRIVVYNSGTSYVRDDQELAGCIDTPGDDRTALFSIDVIEIPVANPSAARIVDSPRVFARDGQIAGLWRGGDHGEGTQETYITNQCHDITVYPAKKIAAGACSGNGIVMDISNPLKPKRIADVTDKGFAYWHSATFNNDGTKVLFTDEWGGGGRPRCQASDPRNWGADAIYTIDGERLTYQSTYKLPAPQGEKENCVAHNGSIIPVPGRDIFVQAWYQGGVSVMDFTDPKNPFEIAYFDRGPIDDEQLVLGGYWSVYWYKGRIYATEITRGLDIFALEPSEFLSAEEIAAAEAAQYPDDQLNPQTQTRVTWPAEVLARLEASRKGG</sequence>
<evidence type="ECO:0000313" key="5">
    <source>
        <dbReference type="Proteomes" id="UP000445582"/>
    </source>
</evidence>
<dbReference type="SUPFAM" id="SSF75011">
    <property type="entry name" value="3-carboxy-cis,cis-mucoante lactonizing enzyme"/>
    <property type="match status" value="1"/>
</dbReference>
<dbReference type="Gene3D" id="1.20.1260.10">
    <property type="match status" value="1"/>
</dbReference>
<proteinExistence type="predicted"/>
<feature type="region of interest" description="Disordered" evidence="1">
    <location>
        <begin position="239"/>
        <end position="277"/>
    </location>
</feature>
<comment type="caution">
    <text evidence="4">The sequence shown here is derived from an EMBL/GenBank/DDBJ whole genome shotgun (WGS) entry which is preliminary data.</text>
</comment>
<evidence type="ECO:0000256" key="2">
    <source>
        <dbReference type="SAM" id="SignalP"/>
    </source>
</evidence>
<dbReference type="Proteomes" id="UP000445582">
    <property type="component" value="Unassembled WGS sequence"/>
</dbReference>
<reference evidence="4 5" key="1">
    <citation type="submission" date="2019-12" db="EMBL/GenBank/DDBJ databases">
        <title>Genomic-based taxomic classification of the family Erythrobacteraceae.</title>
        <authorList>
            <person name="Xu L."/>
        </authorList>
    </citation>
    <scope>NUCLEOTIDE SEQUENCE [LARGE SCALE GENOMIC DNA]</scope>
    <source>
        <strain evidence="4 5">MCCC 1A09965</strain>
    </source>
</reference>
<dbReference type="EMBL" id="WTYN01000001">
    <property type="protein sequence ID" value="MXO62834.1"/>
    <property type="molecule type" value="Genomic_DNA"/>
</dbReference>
<dbReference type="PANTHER" id="PTHR36933">
    <property type="entry name" value="SLL0788 PROTEIN"/>
    <property type="match status" value="1"/>
</dbReference>
<organism evidence="4 5">
    <name type="scientific">Qipengyuania oceanensis</name>
    <dbReference type="NCBI Taxonomy" id="1463597"/>
    <lineage>
        <taxon>Bacteria</taxon>
        <taxon>Pseudomonadati</taxon>
        <taxon>Pseudomonadota</taxon>
        <taxon>Alphaproteobacteria</taxon>
        <taxon>Sphingomonadales</taxon>
        <taxon>Erythrobacteraceae</taxon>
        <taxon>Qipengyuania</taxon>
    </lineage>
</organism>
<dbReference type="InterPro" id="IPR012347">
    <property type="entry name" value="Ferritin-like"/>
</dbReference>
<dbReference type="InterPro" id="IPR005183">
    <property type="entry name" value="DUF305_CopM-like"/>
</dbReference>
<gene>
    <name evidence="4" type="ORF">GRI48_07420</name>
</gene>
<protein>
    <submittedName>
        <fullName evidence="4">DUF305 domain-containing protein</fullName>
    </submittedName>
</protein>
<evidence type="ECO:0000313" key="4">
    <source>
        <dbReference type="EMBL" id="MXO62834.1"/>
    </source>
</evidence>
<keyword evidence="2" id="KW-0732">Signal</keyword>
<evidence type="ECO:0000256" key="1">
    <source>
        <dbReference type="SAM" id="MobiDB-lite"/>
    </source>
</evidence>
<accession>A0A844YIR0</accession>
<dbReference type="RefSeq" id="WP_160673442.1">
    <property type="nucleotide sequence ID" value="NZ_WTYN01000001.1"/>
</dbReference>
<keyword evidence="5" id="KW-1185">Reference proteome</keyword>
<dbReference type="Pfam" id="PF03713">
    <property type="entry name" value="DUF305"/>
    <property type="match status" value="1"/>
</dbReference>
<dbReference type="OrthoDB" id="517560at2"/>
<dbReference type="PANTHER" id="PTHR36933:SF1">
    <property type="entry name" value="SLL0788 PROTEIN"/>
    <property type="match status" value="1"/>
</dbReference>
<name>A0A844YIR0_9SPHN</name>
<feature type="domain" description="DUF305" evidence="3">
    <location>
        <begin position="55"/>
        <end position="202"/>
    </location>
</feature>
<feature type="chain" id="PRO_5032321004" evidence="2">
    <location>
        <begin position="21"/>
        <end position="727"/>
    </location>
</feature>
<dbReference type="AlphaFoldDB" id="A0A844YIR0"/>
<feature type="signal peptide" evidence="2">
    <location>
        <begin position="1"/>
        <end position="20"/>
    </location>
</feature>